<dbReference type="Gene3D" id="2.40.30.170">
    <property type="match status" value="1"/>
</dbReference>
<feature type="domain" description="CzcB-like C-terminal circularly permuted SH3-like" evidence="5">
    <location>
        <begin position="339"/>
        <end position="398"/>
    </location>
</feature>
<gene>
    <name evidence="6" type="ORF">EYC98_00185</name>
</gene>
<dbReference type="RefSeq" id="WP_279243280.1">
    <property type="nucleotide sequence ID" value="NZ_SHNN01000001.1"/>
</dbReference>
<feature type="domain" description="CusB-like barrel-sandwich hybrid" evidence="3">
    <location>
        <begin position="123"/>
        <end position="248"/>
    </location>
</feature>
<evidence type="ECO:0000259" key="3">
    <source>
        <dbReference type="Pfam" id="PF25919"/>
    </source>
</evidence>
<dbReference type="EMBL" id="SHNN01000001">
    <property type="protein sequence ID" value="MCX2979279.1"/>
    <property type="molecule type" value="Genomic_DNA"/>
</dbReference>
<comment type="caution">
    <text evidence="6">The sequence shown here is derived from an EMBL/GenBank/DDBJ whole genome shotgun (WGS) entry which is preliminary data.</text>
</comment>
<dbReference type="Pfam" id="PF25954">
    <property type="entry name" value="Beta-barrel_RND_2"/>
    <property type="match status" value="1"/>
</dbReference>
<evidence type="ECO:0000313" key="6">
    <source>
        <dbReference type="EMBL" id="MCX2979279.1"/>
    </source>
</evidence>
<dbReference type="InterPro" id="IPR051909">
    <property type="entry name" value="MFP_Cation_Efflux"/>
</dbReference>
<proteinExistence type="inferred from homology"/>
<dbReference type="SUPFAM" id="SSF111369">
    <property type="entry name" value="HlyD-like secretion proteins"/>
    <property type="match status" value="1"/>
</dbReference>
<dbReference type="InterPro" id="IPR006143">
    <property type="entry name" value="RND_pump_MFP"/>
</dbReference>
<reference evidence="6" key="1">
    <citation type="submission" date="2019-02" db="EMBL/GenBank/DDBJ databases">
        <authorList>
            <person name="Li S.-H."/>
        </authorList>
    </citation>
    <scope>NUCLEOTIDE SEQUENCE</scope>
    <source>
        <strain evidence="6">IMCC14734</strain>
    </source>
</reference>
<dbReference type="PANTHER" id="PTHR30097">
    <property type="entry name" value="CATION EFFLUX SYSTEM PROTEIN CUSB"/>
    <property type="match status" value="1"/>
</dbReference>
<accession>A0ABT3TB72</accession>
<evidence type="ECO:0000313" key="7">
    <source>
        <dbReference type="Proteomes" id="UP001143362"/>
    </source>
</evidence>
<protein>
    <submittedName>
        <fullName evidence="6">Efflux RND transporter periplasmic adaptor subunit</fullName>
    </submittedName>
</protein>
<sequence>MSKASLITGALMLAIGLAGGYWFAQQKAEPLSAVPEQAEPLFYRNPMNPAVTSPTPMQDSMGMDYVPVYAETDIREVAGTVSIDPVVVQNIGVRTAIAMTESISRTVRTVGRVEFSEERMTRLHLKVQGWIEAMRVDKTGESVAKDDILLSIYSPILVATQEEYLLALNNLAALQDSAFAEIREGARELVRSSRERLQFLDVPEHQILELEQSHAIKKQLHVHSPAAGTVLHIGARPGQYVTPQTEIYMLADLHQVWVLADIYENEIPWVKVGDSVEMTLASVPGKTFVGELSYIYPYAEEKTRTTKVRLIFDNEDLLLRPDMFAAIAIFSDARSNALVVPAEAVVRSGVRPLIFVVREPGKFEPRSVVLGIESNGRVEVIEGLSAGEEVVTSAQFLLDSESKLREATAKMMGSMQDGDGGHNHD</sequence>
<dbReference type="Gene3D" id="2.40.420.20">
    <property type="match status" value="1"/>
</dbReference>
<dbReference type="Pfam" id="PF25919">
    <property type="entry name" value="BSH_CusB"/>
    <property type="match status" value="1"/>
</dbReference>
<comment type="similarity">
    <text evidence="1">Belongs to the membrane fusion protein (MFP) (TC 8.A.1) family.</text>
</comment>
<dbReference type="NCBIfam" id="TIGR01730">
    <property type="entry name" value="RND_mfp"/>
    <property type="match status" value="1"/>
</dbReference>
<dbReference type="Proteomes" id="UP001143362">
    <property type="component" value="Unassembled WGS sequence"/>
</dbReference>
<dbReference type="InterPro" id="IPR058792">
    <property type="entry name" value="Beta-barrel_RND_2"/>
</dbReference>
<dbReference type="InterPro" id="IPR058649">
    <property type="entry name" value="CzcB_C"/>
</dbReference>
<dbReference type="PANTHER" id="PTHR30097:SF15">
    <property type="entry name" value="CATION EFFLUX SYSTEM PROTEIN CUSB"/>
    <property type="match status" value="1"/>
</dbReference>
<dbReference type="Pfam" id="PF25975">
    <property type="entry name" value="CzcB_C"/>
    <property type="match status" value="1"/>
</dbReference>
<evidence type="ECO:0000259" key="4">
    <source>
        <dbReference type="Pfam" id="PF25954"/>
    </source>
</evidence>
<dbReference type="InterPro" id="IPR058790">
    <property type="entry name" value="BSH_CusB"/>
</dbReference>
<evidence type="ECO:0000256" key="1">
    <source>
        <dbReference type="ARBA" id="ARBA00009477"/>
    </source>
</evidence>
<evidence type="ECO:0000256" key="2">
    <source>
        <dbReference type="ARBA" id="ARBA00022448"/>
    </source>
</evidence>
<organism evidence="6 7">
    <name type="scientific">Candidatus Litorirhabdus singularis</name>
    <dbReference type="NCBI Taxonomy" id="2518993"/>
    <lineage>
        <taxon>Bacteria</taxon>
        <taxon>Pseudomonadati</taxon>
        <taxon>Pseudomonadota</taxon>
        <taxon>Gammaproteobacteria</taxon>
        <taxon>Cellvibrionales</taxon>
        <taxon>Halieaceae</taxon>
        <taxon>Candidatus Litorirhabdus</taxon>
    </lineage>
</organism>
<keyword evidence="2" id="KW-0813">Transport</keyword>
<keyword evidence="7" id="KW-1185">Reference proteome</keyword>
<evidence type="ECO:0000259" key="5">
    <source>
        <dbReference type="Pfam" id="PF25975"/>
    </source>
</evidence>
<feature type="domain" description="CusB-like beta-barrel" evidence="4">
    <location>
        <begin position="255"/>
        <end position="329"/>
    </location>
</feature>
<name>A0ABT3TB72_9GAMM</name>